<dbReference type="SUPFAM" id="SSF56349">
    <property type="entry name" value="DNA breaking-rejoining enzymes"/>
    <property type="match status" value="1"/>
</dbReference>
<dbReference type="Gene3D" id="1.10.443.10">
    <property type="entry name" value="Intergrase catalytic core"/>
    <property type="match status" value="1"/>
</dbReference>
<dbReference type="EMBL" id="CP043499">
    <property type="protein sequence ID" value="QFY63480.1"/>
    <property type="molecule type" value="Genomic_DNA"/>
</dbReference>
<proteinExistence type="predicted"/>
<dbReference type="KEGG" id="rgr:FZ934_24840"/>
<accession>A0A5Q0CGT1</accession>
<evidence type="ECO:0000259" key="3">
    <source>
        <dbReference type="PROSITE" id="PS51898"/>
    </source>
</evidence>
<geneLocation type="plasmid" evidence="4 5">
    <name>unnamed</name>
</geneLocation>
<dbReference type="InterPro" id="IPR013762">
    <property type="entry name" value="Integrase-like_cat_sf"/>
</dbReference>
<dbReference type="GO" id="GO:0003677">
    <property type="term" value="F:DNA binding"/>
    <property type="evidence" value="ECO:0007669"/>
    <property type="project" value="InterPro"/>
</dbReference>
<dbReference type="Pfam" id="PF00589">
    <property type="entry name" value="Phage_integrase"/>
    <property type="match status" value="1"/>
</dbReference>
<gene>
    <name evidence="4" type="ORF">FZ934_24840</name>
</gene>
<protein>
    <submittedName>
        <fullName evidence="4">Tyrosine-type recombinase/integrase</fullName>
    </submittedName>
</protein>
<keyword evidence="1" id="KW-0229">DNA integration</keyword>
<evidence type="ECO:0000256" key="2">
    <source>
        <dbReference type="ARBA" id="ARBA00023172"/>
    </source>
</evidence>
<feature type="domain" description="Tyr recombinase" evidence="3">
    <location>
        <begin position="192"/>
        <end position="407"/>
    </location>
</feature>
<keyword evidence="2" id="KW-0233">DNA recombination</keyword>
<dbReference type="PANTHER" id="PTHR30349">
    <property type="entry name" value="PHAGE INTEGRASE-RELATED"/>
    <property type="match status" value="1"/>
</dbReference>
<name>A0A5Q0CGT1_9HYPH</name>
<dbReference type="InterPro" id="IPR011010">
    <property type="entry name" value="DNA_brk_join_enz"/>
</dbReference>
<dbReference type="InterPro" id="IPR050090">
    <property type="entry name" value="Tyrosine_recombinase_XerCD"/>
</dbReference>
<dbReference type="RefSeq" id="WP_153273441.1">
    <property type="nucleotide sequence ID" value="NZ_CP043499.1"/>
</dbReference>
<dbReference type="PROSITE" id="PS51898">
    <property type="entry name" value="TYR_RECOMBINASE"/>
    <property type="match status" value="1"/>
</dbReference>
<dbReference type="PANTHER" id="PTHR30349:SF90">
    <property type="entry name" value="TYROSINE RECOMBINASE XERD"/>
    <property type="match status" value="1"/>
</dbReference>
<evidence type="ECO:0000313" key="5">
    <source>
        <dbReference type="Proteomes" id="UP000326881"/>
    </source>
</evidence>
<dbReference type="Proteomes" id="UP000326881">
    <property type="component" value="Plasmid unnamed"/>
</dbReference>
<dbReference type="InterPro" id="IPR002104">
    <property type="entry name" value="Integrase_catalytic"/>
</dbReference>
<dbReference type="AlphaFoldDB" id="A0A5Q0CGT1"/>
<reference evidence="4 5" key="1">
    <citation type="submission" date="2019-08" db="EMBL/GenBank/DDBJ databases">
        <title>Prosopis cineraria nodule microbiome.</title>
        <authorList>
            <person name="Ali R."/>
            <person name="Chaluvadi S.R."/>
            <person name="Wang X."/>
        </authorList>
    </citation>
    <scope>NUCLEOTIDE SEQUENCE [LARGE SCALE GENOMIC DNA]</scope>
    <source>
        <strain evidence="4 5">BG7</strain>
        <plasmid evidence="4 5">unnamed</plasmid>
    </source>
</reference>
<keyword evidence="4" id="KW-0614">Plasmid</keyword>
<evidence type="ECO:0000256" key="1">
    <source>
        <dbReference type="ARBA" id="ARBA00022908"/>
    </source>
</evidence>
<sequence length="424" mass="48589">MRVAMQVFHDGERFPMLLGDDNVPLFEPLVWVATKYRAASAASMEAALRGAMFLHRFCDRHQINLSMRLKRGNVFSLTEIEALLREALIPAKFANDEVSVGRMRNRSRKSQDEAYLPKRIPASRKAATVKSSTVAHRLMFATQYVLWLADRRVVSILESDYGSQRTEERITRYLAAVQRTVTAIQAQIPTPSSGDRLSLGDAGKKLFMQVVDPKSSQNPWKRPFIKVRNGALAQLLLAVGIRRGELLALRRRDFDRREGILKIVRRQDDPTYPKKRQSNVKTKERDLALTEDMCRVLEAYLVERNKIAPARKHDVLFVAQNGAPLSESSFTAIFGVLKTRFPLLGPLCGHVLRHQWNEDYSNLADREGMSEKDENETRIYNMGWSEKSHMPSHYNRRRIRKKATEFSLKHQSQVMANATIKPDE</sequence>
<keyword evidence="5" id="KW-1185">Reference proteome</keyword>
<evidence type="ECO:0000313" key="4">
    <source>
        <dbReference type="EMBL" id="QFY63480.1"/>
    </source>
</evidence>
<dbReference type="OrthoDB" id="6819422at2"/>
<organism evidence="4 5">
    <name type="scientific">Rhizobium grahamii</name>
    <dbReference type="NCBI Taxonomy" id="1120045"/>
    <lineage>
        <taxon>Bacteria</taxon>
        <taxon>Pseudomonadati</taxon>
        <taxon>Pseudomonadota</taxon>
        <taxon>Alphaproteobacteria</taxon>
        <taxon>Hyphomicrobiales</taxon>
        <taxon>Rhizobiaceae</taxon>
        <taxon>Rhizobium/Agrobacterium group</taxon>
        <taxon>Rhizobium</taxon>
    </lineage>
</organism>
<dbReference type="GO" id="GO:0015074">
    <property type="term" value="P:DNA integration"/>
    <property type="evidence" value="ECO:0007669"/>
    <property type="project" value="UniProtKB-KW"/>
</dbReference>
<dbReference type="GO" id="GO:0006310">
    <property type="term" value="P:DNA recombination"/>
    <property type="evidence" value="ECO:0007669"/>
    <property type="project" value="UniProtKB-KW"/>
</dbReference>